<dbReference type="GO" id="GO:0008250">
    <property type="term" value="C:oligosaccharyltransferase complex"/>
    <property type="evidence" value="ECO:0007669"/>
    <property type="project" value="UniProtKB-UniRule"/>
</dbReference>
<comment type="subcellular location">
    <subcellularLocation>
        <location evidence="2 10">Endoplasmic reticulum membrane</location>
        <topology evidence="2 10">Single-pass type I membrane protein</topology>
    </subcellularLocation>
</comment>
<dbReference type="EMBL" id="CP014503">
    <property type="protein sequence ID" value="ANB14470.1"/>
    <property type="molecule type" value="Genomic_DNA"/>
</dbReference>
<feature type="chain" id="PRO_5007747613" description="Dolichyl-diphosphooligosaccharide--protein glycosyltransferase subunit 1" evidence="10">
    <location>
        <begin position="20"/>
        <end position="468"/>
    </location>
</feature>
<dbReference type="Pfam" id="PF04597">
    <property type="entry name" value="Ribophorin_I"/>
    <property type="match status" value="1"/>
</dbReference>
<keyword evidence="9 10" id="KW-0472">Membrane</keyword>
<evidence type="ECO:0000256" key="5">
    <source>
        <dbReference type="ARBA" id="ARBA00022692"/>
    </source>
</evidence>
<keyword evidence="12" id="KW-1185">Reference proteome</keyword>
<keyword evidence="7 10" id="KW-0256">Endoplasmic reticulum</keyword>
<dbReference type="AlphaFoldDB" id="A0A161HFT0"/>
<dbReference type="PANTHER" id="PTHR21049:SF0">
    <property type="entry name" value="DOLICHYL-DIPHOSPHOOLIGOSACCHARIDE--PROTEIN GLYCOSYLTRANSFERASE SUBUNIT 1"/>
    <property type="match status" value="1"/>
</dbReference>
<evidence type="ECO:0000313" key="12">
    <source>
        <dbReference type="Proteomes" id="UP000189580"/>
    </source>
</evidence>
<name>A0A161HFT0_9ASCO</name>
<dbReference type="GO" id="GO:0018279">
    <property type="term" value="P:protein N-linked glycosylation via asparagine"/>
    <property type="evidence" value="ECO:0007669"/>
    <property type="project" value="EnsemblFungi"/>
</dbReference>
<feature type="signal peptide" evidence="10">
    <location>
        <begin position="1"/>
        <end position="19"/>
    </location>
</feature>
<evidence type="ECO:0000256" key="6">
    <source>
        <dbReference type="ARBA" id="ARBA00022729"/>
    </source>
</evidence>
<keyword evidence="5 10" id="KW-0812">Transmembrane</keyword>
<dbReference type="RefSeq" id="XP_018736947.1">
    <property type="nucleotide sequence ID" value="XM_018878989.1"/>
</dbReference>
<evidence type="ECO:0000256" key="8">
    <source>
        <dbReference type="ARBA" id="ARBA00022989"/>
    </source>
</evidence>
<evidence type="ECO:0000256" key="2">
    <source>
        <dbReference type="ARBA" id="ARBA00004115"/>
    </source>
</evidence>
<evidence type="ECO:0000256" key="7">
    <source>
        <dbReference type="ARBA" id="ARBA00022824"/>
    </source>
</evidence>
<dbReference type="Proteomes" id="UP000189580">
    <property type="component" value="Chromosome b"/>
</dbReference>
<dbReference type="PANTHER" id="PTHR21049">
    <property type="entry name" value="RIBOPHORIN I"/>
    <property type="match status" value="1"/>
</dbReference>
<feature type="transmembrane region" description="Helical" evidence="10">
    <location>
        <begin position="440"/>
        <end position="457"/>
    </location>
</feature>
<comment type="similarity">
    <text evidence="4 10">Belongs to the OST1 family.</text>
</comment>
<evidence type="ECO:0000256" key="9">
    <source>
        <dbReference type="ARBA" id="ARBA00023136"/>
    </source>
</evidence>
<gene>
    <name evidence="11" type="primary">OST1</name>
    <name evidence="11" type="ORF">AWJ20_2061</name>
</gene>
<comment type="subunit">
    <text evidence="10">Component of the oligosaccharyltransferase (OST) complex.</text>
</comment>
<accession>A0A161HFT0</accession>
<dbReference type="GeneID" id="30033931"/>
<evidence type="ECO:0000256" key="3">
    <source>
        <dbReference type="ARBA" id="ARBA00004922"/>
    </source>
</evidence>
<dbReference type="OrthoDB" id="310030at2759"/>
<dbReference type="UniPathway" id="UPA00378"/>
<reference evidence="11 12" key="1">
    <citation type="submission" date="2016-02" db="EMBL/GenBank/DDBJ databases">
        <title>Complete genome sequence and transcriptome regulation of the pentose utilising yeast Sugiyamaella lignohabitans.</title>
        <authorList>
            <person name="Bellasio M."/>
            <person name="Peymann A."/>
            <person name="Valli M."/>
            <person name="Sipitzky M."/>
            <person name="Graf A."/>
            <person name="Sauer M."/>
            <person name="Marx H."/>
            <person name="Mattanovich D."/>
        </authorList>
    </citation>
    <scope>NUCLEOTIDE SEQUENCE [LARGE SCALE GENOMIC DNA]</scope>
    <source>
        <strain evidence="11 12">CBS 10342</strain>
    </source>
</reference>
<evidence type="ECO:0000256" key="10">
    <source>
        <dbReference type="RuleBase" id="RU361143"/>
    </source>
</evidence>
<organism evidence="11 12">
    <name type="scientific">Sugiyamaella lignohabitans</name>
    <dbReference type="NCBI Taxonomy" id="796027"/>
    <lineage>
        <taxon>Eukaryota</taxon>
        <taxon>Fungi</taxon>
        <taxon>Dikarya</taxon>
        <taxon>Ascomycota</taxon>
        <taxon>Saccharomycotina</taxon>
        <taxon>Dipodascomycetes</taxon>
        <taxon>Dipodascales</taxon>
        <taxon>Trichomonascaceae</taxon>
        <taxon>Sugiyamaella</taxon>
    </lineage>
</organism>
<sequence length="468" mass="52458">MRLVNLLQVSVALFSVASAESIIPKTFENVQLTQSIDLTGSYLKRSLDITARNIADEPQQVYIVAVDSKAFPNLSILEGQDKSTGRSVLARRIEDAHDDGVEYYQLSLREPVQPGEELNLLVAEAYSGLLSPLPEVGGQDDEQYLVYSGSKYALSPYDTLVSSLKIKIYGTYAEELTIGDDEPEQATVEGSGHILSFGEYKELAPLSSKPFKLRYSNPRPLVRADKLERDIWVSHWGASVSIEETYWLTNIGTRLKDSFSRLDYNKGQSQYNLNVASIRQLRFPLGPNARDAYYTDLVGNVSTSHFRSNGQESILEIAPRYPVFGGWHYNFTVGWSHDLSDFVKDVGNENYLLKIPIIQGPQDISYGEVDVRVILPEGASDIQVVSLFGASTDISNTYSFLDTKGRPTVEFKYNNLIDGHRSGEFFVQYTYTTGDSLRKPLAIALTFASFFTLFLVFDKIDVSIFRKK</sequence>
<evidence type="ECO:0000256" key="1">
    <source>
        <dbReference type="ARBA" id="ARBA00002791"/>
    </source>
</evidence>
<evidence type="ECO:0000256" key="4">
    <source>
        <dbReference type="ARBA" id="ARBA00008905"/>
    </source>
</evidence>
<proteinExistence type="inferred from homology"/>
<comment type="function">
    <text evidence="1 10">Subunit of the oligosaccharyl transferase (OST) complex that catalyzes the initial transfer of a defined glycan (Glc(3)Man(9)GlcNAc(2) in eukaryotes) from the lipid carrier dolichol-pyrophosphate to an asparagine residue within an Asn-X-Ser/Thr consensus motif in nascent polypeptide chains, the first step in protein N-glycosylation. N-glycosylation occurs cotranslationally and the complex associates with the Sec61 complex at the channel-forming translocon complex that mediates protein translocation across the endoplasmic reticulum (ER). All subunits are required for a maximal enzyme activity.</text>
</comment>
<dbReference type="KEGG" id="slb:AWJ20_2061"/>
<dbReference type="InterPro" id="IPR007676">
    <property type="entry name" value="Ribophorin_I"/>
</dbReference>
<keyword evidence="8 10" id="KW-1133">Transmembrane helix</keyword>
<keyword evidence="6 10" id="KW-0732">Signal</keyword>
<dbReference type="GO" id="GO:0005198">
    <property type="term" value="F:structural molecule activity"/>
    <property type="evidence" value="ECO:0007669"/>
    <property type="project" value="EnsemblFungi"/>
</dbReference>
<protein>
    <recommendedName>
        <fullName evidence="10">Dolichyl-diphosphooligosaccharide--protein glycosyltransferase subunit 1</fullName>
    </recommendedName>
</protein>
<comment type="pathway">
    <text evidence="3 10">Protein modification; protein glycosylation.</text>
</comment>
<evidence type="ECO:0000313" key="11">
    <source>
        <dbReference type="EMBL" id="ANB14470.1"/>
    </source>
</evidence>
<dbReference type="GO" id="GO:0006488">
    <property type="term" value="P:dolichol-linked oligosaccharide biosynthetic process"/>
    <property type="evidence" value="ECO:0007669"/>
    <property type="project" value="EnsemblFungi"/>
</dbReference>